<dbReference type="OrthoDB" id="3270804at2759"/>
<gene>
    <name evidence="3" type="ORF">HD556DRAFT_838097</name>
</gene>
<feature type="domain" description="Ribonuclease H1 N-terminal" evidence="2">
    <location>
        <begin position="4"/>
        <end position="44"/>
    </location>
</feature>
<evidence type="ECO:0000256" key="1">
    <source>
        <dbReference type="SAM" id="MobiDB-lite"/>
    </source>
</evidence>
<feature type="compositionally biased region" description="Polar residues" evidence="1">
    <location>
        <begin position="187"/>
        <end position="202"/>
    </location>
</feature>
<feature type="region of interest" description="Disordered" evidence="1">
    <location>
        <begin position="234"/>
        <end position="277"/>
    </location>
</feature>
<dbReference type="InterPro" id="IPR011320">
    <property type="entry name" value="RNase_H1_N"/>
</dbReference>
<proteinExistence type="predicted"/>
<dbReference type="GeneID" id="64605555"/>
<protein>
    <recommendedName>
        <fullName evidence="2">Ribonuclease H1 N-terminal domain-containing protein</fullName>
    </recommendedName>
</protein>
<accession>A0A9P7AGD1</accession>
<dbReference type="SUPFAM" id="SSF55658">
    <property type="entry name" value="L9 N-domain-like"/>
    <property type="match status" value="1"/>
</dbReference>
<reference evidence="3" key="1">
    <citation type="journal article" date="2020" name="New Phytol.">
        <title>Comparative genomics reveals dynamic genome evolution in host specialist ectomycorrhizal fungi.</title>
        <authorList>
            <person name="Lofgren L.A."/>
            <person name="Nguyen N.H."/>
            <person name="Vilgalys R."/>
            <person name="Ruytinx J."/>
            <person name="Liao H.L."/>
            <person name="Branco S."/>
            <person name="Kuo A."/>
            <person name="LaButti K."/>
            <person name="Lipzen A."/>
            <person name="Andreopoulos W."/>
            <person name="Pangilinan J."/>
            <person name="Riley R."/>
            <person name="Hundley H."/>
            <person name="Na H."/>
            <person name="Barry K."/>
            <person name="Grigoriev I.V."/>
            <person name="Stajich J.E."/>
            <person name="Kennedy P.G."/>
        </authorList>
    </citation>
    <scope>NUCLEOTIDE SEQUENCE</scope>
    <source>
        <strain evidence="3">S12</strain>
    </source>
</reference>
<dbReference type="Gene3D" id="3.40.970.10">
    <property type="entry name" value="Ribonuclease H1, N-terminal domain"/>
    <property type="match status" value="1"/>
</dbReference>
<comment type="caution">
    <text evidence="3">The sequence shown here is derived from an EMBL/GenBank/DDBJ whole genome shotgun (WGS) entry which is preliminary data.</text>
</comment>
<organism evidence="3 4">
    <name type="scientific">Suillus plorans</name>
    <dbReference type="NCBI Taxonomy" id="116603"/>
    <lineage>
        <taxon>Eukaryota</taxon>
        <taxon>Fungi</taxon>
        <taxon>Dikarya</taxon>
        <taxon>Basidiomycota</taxon>
        <taxon>Agaricomycotina</taxon>
        <taxon>Agaricomycetes</taxon>
        <taxon>Agaricomycetidae</taxon>
        <taxon>Boletales</taxon>
        <taxon>Suillineae</taxon>
        <taxon>Suillaceae</taxon>
        <taxon>Suillus</taxon>
    </lineage>
</organism>
<evidence type="ECO:0000313" key="4">
    <source>
        <dbReference type="Proteomes" id="UP000719766"/>
    </source>
</evidence>
<evidence type="ECO:0000259" key="2">
    <source>
        <dbReference type="Pfam" id="PF01693"/>
    </source>
</evidence>
<dbReference type="Pfam" id="PF01693">
    <property type="entry name" value="Cauli_VI"/>
    <property type="match status" value="1"/>
</dbReference>
<evidence type="ECO:0000313" key="3">
    <source>
        <dbReference type="EMBL" id="KAG1788833.1"/>
    </source>
</evidence>
<keyword evidence="4" id="KW-1185">Reference proteome</keyword>
<dbReference type="Proteomes" id="UP000719766">
    <property type="component" value="Unassembled WGS sequence"/>
</dbReference>
<name>A0A9P7AGD1_9AGAM</name>
<dbReference type="InterPro" id="IPR009027">
    <property type="entry name" value="Ribosomal_bL9/RNase_H1_N"/>
</dbReference>
<dbReference type="RefSeq" id="XP_041155994.1">
    <property type="nucleotide sequence ID" value="XM_041311791.1"/>
</dbReference>
<dbReference type="AlphaFoldDB" id="A0A9P7AGD1"/>
<dbReference type="EMBL" id="JABBWE010000064">
    <property type="protein sequence ID" value="KAG1788833.1"/>
    <property type="molecule type" value="Genomic_DNA"/>
</dbReference>
<dbReference type="InterPro" id="IPR037056">
    <property type="entry name" value="RNase_H1_N_sf"/>
</dbReference>
<feature type="region of interest" description="Disordered" evidence="1">
    <location>
        <begin position="181"/>
        <end position="206"/>
    </location>
</feature>
<sequence length="495" mass="54072">MGKSYVVVVGLEPGIYPNWIECSGQTKKVPGAVYQSFDTYEEALAVWLGALQRGEVRAVRPNAGAAAAPATRIKNEMDGNMYQPVTPSKMDRVATSARTVNVQSRQTLWDNVPLPHSPRQMLSPEPPTGVTQYVELQDDPWLQPERGLSPRVTVENTSYTSSSSCVNEASHLLMRSRPSHIRRVESSPASSLTSIEETTSPRNLRRQATAPASFETGARYPTIEEIRKGQNLDPRVMIPPSRIFDPANVKPRPGGVSGRRKNGQMDAELTSPHYSTTHLVRDRLPAVDYPEDDEQSISSLPRHRVANKGKSRAPTNAATEARACGYVSAADSQHSFSQYPYHIQEVYSLDRPEQRSVVVVHCPPGNGCCHRHCESASACSAVMNDRVQSRYADVGVSPTISSVSLARTNSNVQDPGARVSDASSRQGFHSLLGFSSMPQVSHSSHAVESDVRSPFARGTRIPSGLSELSIFGRPSPVMQGSPARDRHRSVVISRA</sequence>
<feature type="region of interest" description="Disordered" evidence="1">
    <location>
        <begin position="472"/>
        <end position="495"/>
    </location>
</feature>